<dbReference type="AlphaFoldDB" id="A0A3P7IR47"/>
<dbReference type="Proteomes" id="UP000270094">
    <property type="component" value="Unassembled WGS sequence"/>
</dbReference>
<evidence type="ECO:0000313" key="3">
    <source>
        <dbReference type="Proteomes" id="UP000270094"/>
    </source>
</evidence>
<gene>
    <name evidence="2" type="ORF">SVUK_LOCUS7544</name>
</gene>
<dbReference type="SUPFAM" id="SSF50630">
    <property type="entry name" value="Acid proteases"/>
    <property type="match status" value="1"/>
</dbReference>
<dbReference type="PROSITE" id="PS51767">
    <property type="entry name" value="PEPTIDASE_A1"/>
    <property type="match status" value="1"/>
</dbReference>
<name>A0A3P7IR47_STRVU</name>
<sequence>MHRVSNYTDPKRIKNGKAYSLQAKIIVKTISLQLEMIRKGTYAEYVKEANSQGFRMPLRTDGYEYGQIAAIGDPEQLAMLWIDTYTPLLWVPHIDCGV</sequence>
<accession>A0A3P7IR47</accession>
<evidence type="ECO:0000313" key="2">
    <source>
        <dbReference type="EMBL" id="VDM72546.1"/>
    </source>
</evidence>
<protein>
    <recommendedName>
        <fullName evidence="1">Peptidase A1 domain-containing protein</fullName>
    </recommendedName>
</protein>
<keyword evidence="3" id="KW-1185">Reference proteome</keyword>
<dbReference type="InterPro" id="IPR021109">
    <property type="entry name" value="Peptidase_aspartic_dom_sf"/>
</dbReference>
<dbReference type="EMBL" id="UYYB01025901">
    <property type="protein sequence ID" value="VDM72546.1"/>
    <property type="molecule type" value="Genomic_DNA"/>
</dbReference>
<dbReference type="InterPro" id="IPR033121">
    <property type="entry name" value="PEPTIDASE_A1"/>
</dbReference>
<reference evidence="2 3" key="1">
    <citation type="submission" date="2018-11" db="EMBL/GenBank/DDBJ databases">
        <authorList>
            <consortium name="Pathogen Informatics"/>
        </authorList>
    </citation>
    <scope>NUCLEOTIDE SEQUENCE [LARGE SCALE GENOMIC DNA]</scope>
</reference>
<organism evidence="2 3">
    <name type="scientific">Strongylus vulgaris</name>
    <name type="common">Blood worm</name>
    <dbReference type="NCBI Taxonomy" id="40348"/>
    <lineage>
        <taxon>Eukaryota</taxon>
        <taxon>Metazoa</taxon>
        <taxon>Ecdysozoa</taxon>
        <taxon>Nematoda</taxon>
        <taxon>Chromadorea</taxon>
        <taxon>Rhabditida</taxon>
        <taxon>Rhabditina</taxon>
        <taxon>Rhabditomorpha</taxon>
        <taxon>Strongyloidea</taxon>
        <taxon>Strongylidae</taxon>
        <taxon>Strongylus</taxon>
    </lineage>
</organism>
<feature type="domain" description="Peptidase A1" evidence="1">
    <location>
        <begin position="65"/>
        <end position="98"/>
    </location>
</feature>
<proteinExistence type="predicted"/>
<evidence type="ECO:0000259" key="1">
    <source>
        <dbReference type="PROSITE" id="PS51767"/>
    </source>
</evidence>